<dbReference type="Proteomes" id="UP000823401">
    <property type="component" value="Unassembled WGS sequence"/>
</dbReference>
<protein>
    <submittedName>
        <fullName evidence="3">DUF4037 domain-containing protein</fullName>
    </submittedName>
</protein>
<evidence type="ECO:0000313" key="3">
    <source>
        <dbReference type="EMBL" id="MBG9979340.1"/>
    </source>
</evidence>
<dbReference type="Pfam" id="PF01909">
    <property type="entry name" value="NTP_transf_2"/>
    <property type="match status" value="1"/>
</dbReference>
<dbReference type="RefSeq" id="WP_197105356.1">
    <property type="nucleotide sequence ID" value="NZ_JACCEL010000057.1"/>
</dbReference>
<dbReference type="Pfam" id="PF13228">
    <property type="entry name" value="DUF4037"/>
    <property type="match status" value="1"/>
</dbReference>
<proteinExistence type="predicted"/>
<sequence>MNFSKLWKEFTTLPEVESIALGGSRVKQIFDEKSDYDLYIYCNEIPSKNARRRILEKYCHYMELGNSYWELEDNCTLKDGIDIDILYRNLEDFSQQIYSVVEEFTPSNGYTTCMWHNLLHCNILFDKNGKLEKLQNKYQISYPEELRRNIIQNNMNLLTGNLPSYDKQIEKVFIRKDIVSINHRVAAFLESYFDMIFAINRLTHPGEKRMITYAKSDASILPEAFEENLEGLFQNKFEDSEKTLEILKDIIIELKKVV</sequence>
<reference evidence="3 4" key="1">
    <citation type="submission" date="2020-07" db="EMBL/GenBank/DDBJ databases">
        <title>Facklamia lactis sp. nov., isolated from raw milk.</title>
        <authorList>
            <person name="Doll E.V."/>
            <person name="Huptas C."/>
            <person name="Staib L."/>
            <person name="Wenning M."/>
            <person name="Scherer S."/>
        </authorList>
    </citation>
    <scope>NUCLEOTIDE SEQUENCE [LARGE SCALE GENOMIC DNA]</scope>
    <source>
        <strain evidence="3 4">DSM 104272</strain>
    </source>
</reference>
<dbReference type="CDD" id="cd05403">
    <property type="entry name" value="NT_KNTase_like"/>
    <property type="match status" value="1"/>
</dbReference>
<accession>A0ABS0LM27</accession>
<evidence type="ECO:0000259" key="2">
    <source>
        <dbReference type="Pfam" id="PF13228"/>
    </source>
</evidence>
<keyword evidence="4" id="KW-1185">Reference proteome</keyword>
<evidence type="ECO:0000313" key="4">
    <source>
        <dbReference type="Proteomes" id="UP000823401"/>
    </source>
</evidence>
<feature type="domain" description="Polymerase nucleotidyl transferase" evidence="1">
    <location>
        <begin position="4"/>
        <end position="102"/>
    </location>
</feature>
<dbReference type="SUPFAM" id="SSF81301">
    <property type="entry name" value="Nucleotidyltransferase"/>
    <property type="match status" value="1"/>
</dbReference>
<dbReference type="InterPro" id="IPR025117">
    <property type="entry name" value="DUF4037"/>
</dbReference>
<gene>
    <name evidence="3" type="ORF">HYQ42_11350</name>
</gene>
<dbReference type="EMBL" id="JACCEL010000057">
    <property type="protein sequence ID" value="MBG9979340.1"/>
    <property type="molecule type" value="Genomic_DNA"/>
</dbReference>
<dbReference type="InterPro" id="IPR043519">
    <property type="entry name" value="NT_sf"/>
</dbReference>
<comment type="caution">
    <text evidence="3">The sequence shown here is derived from an EMBL/GenBank/DDBJ whole genome shotgun (WGS) entry which is preliminary data.</text>
</comment>
<feature type="domain" description="DUF4037" evidence="2">
    <location>
        <begin position="121"/>
        <end position="208"/>
    </location>
</feature>
<dbReference type="InterPro" id="IPR002934">
    <property type="entry name" value="Polymerase_NTP_transf_dom"/>
</dbReference>
<evidence type="ECO:0000259" key="1">
    <source>
        <dbReference type="Pfam" id="PF01909"/>
    </source>
</evidence>
<name>A0ABS0LM27_9LACT</name>
<dbReference type="Gene3D" id="3.30.460.10">
    <property type="entry name" value="Beta Polymerase, domain 2"/>
    <property type="match status" value="1"/>
</dbReference>
<organism evidence="3 4">
    <name type="scientific">Ruoffia tabacinasalis</name>
    <dbReference type="NCBI Taxonomy" id="87458"/>
    <lineage>
        <taxon>Bacteria</taxon>
        <taxon>Bacillati</taxon>
        <taxon>Bacillota</taxon>
        <taxon>Bacilli</taxon>
        <taxon>Lactobacillales</taxon>
        <taxon>Aerococcaceae</taxon>
        <taxon>Ruoffia</taxon>
    </lineage>
</organism>